<sequence>MLTFIKTEFLKLKHSKIFLLTVLGALSIPSLLYIGLLTGEHATFQGILDYCATYACSLFYIIIFTIIIAYLFGREYTEHTLKTILTTPLSKTKLLIGKYLMFFIWAFIITTITFTAR</sequence>
<keyword evidence="1" id="KW-0472">Membrane</keyword>
<feature type="transmembrane region" description="Helical" evidence="1">
    <location>
        <begin position="47"/>
        <end position="73"/>
    </location>
</feature>
<keyword evidence="1" id="KW-1133">Transmembrane helix</keyword>
<dbReference type="EMBL" id="CBKP010000014">
    <property type="protein sequence ID" value="CDF28452.1"/>
    <property type="molecule type" value="Genomic_DNA"/>
</dbReference>
<dbReference type="Pfam" id="PF12730">
    <property type="entry name" value="ABC2_membrane_4"/>
    <property type="match status" value="1"/>
</dbReference>
<evidence type="ECO:0000313" key="2">
    <source>
        <dbReference type="EMBL" id="CDF28452.1"/>
    </source>
</evidence>
<gene>
    <name evidence="2" type="ORF">BN522_00335</name>
</gene>
<feature type="transmembrane region" description="Helical" evidence="1">
    <location>
        <begin position="94"/>
        <end position="116"/>
    </location>
</feature>
<evidence type="ECO:0000313" key="3">
    <source>
        <dbReference type="Proteomes" id="UP000018189"/>
    </source>
</evidence>
<dbReference type="AlphaFoldDB" id="R7PV81"/>
<dbReference type="Proteomes" id="UP000018189">
    <property type="component" value="Unassembled WGS sequence"/>
</dbReference>
<feature type="transmembrane region" description="Helical" evidence="1">
    <location>
        <begin position="17"/>
        <end position="35"/>
    </location>
</feature>
<accession>R7PV81</accession>
<evidence type="ECO:0000256" key="1">
    <source>
        <dbReference type="SAM" id="Phobius"/>
    </source>
</evidence>
<name>R7PV81_METSM</name>
<protein>
    <recommendedName>
        <fullName evidence="4">ABC transporter permease</fullName>
    </recommendedName>
</protein>
<reference evidence="2" key="1">
    <citation type="submission" date="2012-11" db="EMBL/GenBank/DDBJ databases">
        <title>Dependencies among metagenomic species, viruses, plasmids and units of genetic variation.</title>
        <authorList>
            <person name="Nielsen H.B."/>
            <person name="Almeida M."/>
            <person name="Juncker A.S."/>
            <person name="Rasmussen S."/>
            <person name="Li J."/>
            <person name="Sunagawa S."/>
            <person name="Plichta D."/>
            <person name="Gautier L."/>
            <person name="Le Chatelier E."/>
            <person name="Peletier E."/>
            <person name="Bonde I."/>
            <person name="Nielsen T."/>
            <person name="Manichanh C."/>
            <person name="Arumugam M."/>
            <person name="Batto J."/>
            <person name="Santos M.B.Q.D."/>
            <person name="Blom N."/>
            <person name="Borruel N."/>
            <person name="Burgdorf K.S."/>
            <person name="Boumezbeur F."/>
            <person name="Casellas F."/>
            <person name="Dore J."/>
            <person name="Guarner F."/>
            <person name="Hansen T."/>
            <person name="Hildebrand F."/>
            <person name="Kaas R.S."/>
            <person name="Kennedy S."/>
            <person name="Kristiansen K."/>
            <person name="Kultima J.R."/>
            <person name="Leonard P."/>
            <person name="Levenez F."/>
            <person name="Lund O."/>
            <person name="Moumen B."/>
            <person name="Le Paslier D."/>
            <person name="Pons N."/>
            <person name="Pedersen O."/>
            <person name="Prifti E."/>
            <person name="Qin J."/>
            <person name="Raes J."/>
            <person name="Tap J."/>
            <person name="Tims S."/>
            <person name="Ussery D.W."/>
            <person name="Yamada T."/>
            <person name="MetaHit consortium"/>
            <person name="Renault P."/>
            <person name="Sicheritz-Ponten T."/>
            <person name="Bork P."/>
            <person name="Wang J."/>
            <person name="Brunak S."/>
            <person name="Ehrlich S.D."/>
        </authorList>
    </citation>
    <scope>NUCLEOTIDE SEQUENCE [LARGE SCALE GENOMIC DNA]</scope>
</reference>
<evidence type="ECO:0008006" key="4">
    <source>
        <dbReference type="Google" id="ProtNLM"/>
    </source>
</evidence>
<comment type="caution">
    <text evidence="2">The sequence shown here is derived from an EMBL/GenBank/DDBJ whole genome shotgun (WGS) entry which is preliminary data.</text>
</comment>
<keyword evidence="1" id="KW-0812">Transmembrane</keyword>
<proteinExistence type="predicted"/>
<organism evidence="2 3">
    <name type="scientific">Methanobrevibacter smithii CAG:186</name>
    <dbReference type="NCBI Taxonomy" id="1263088"/>
    <lineage>
        <taxon>Archaea</taxon>
        <taxon>Methanobacteriati</taxon>
        <taxon>Methanobacteriota</taxon>
        <taxon>Methanomada group</taxon>
        <taxon>Methanobacteria</taxon>
        <taxon>Methanobacteriales</taxon>
        <taxon>Methanobacteriaceae</taxon>
        <taxon>Methanobrevibacter</taxon>
    </lineage>
</organism>